<proteinExistence type="predicted"/>
<organism evidence="3 4">
    <name type="scientific">Sphingobacterium ginsenosidimutans</name>
    <dbReference type="NCBI Taxonomy" id="687845"/>
    <lineage>
        <taxon>Bacteria</taxon>
        <taxon>Pseudomonadati</taxon>
        <taxon>Bacteroidota</taxon>
        <taxon>Sphingobacteriia</taxon>
        <taxon>Sphingobacteriales</taxon>
        <taxon>Sphingobacteriaceae</taxon>
        <taxon>Sphingobacterium</taxon>
    </lineage>
</organism>
<evidence type="ECO:0000313" key="4">
    <source>
        <dbReference type="Proteomes" id="UP001500167"/>
    </source>
</evidence>
<dbReference type="CDD" id="cd04690">
    <property type="entry name" value="NUDIX_Hydrolase"/>
    <property type="match status" value="1"/>
</dbReference>
<evidence type="ECO:0000259" key="2">
    <source>
        <dbReference type="PROSITE" id="PS51462"/>
    </source>
</evidence>
<accession>A0ABP8AD96</accession>
<keyword evidence="1" id="KW-0378">Hydrolase</keyword>
<protein>
    <submittedName>
        <fullName evidence="3">NUDIX domain-containing protein</fullName>
    </submittedName>
</protein>
<dbReference type="Proteomes" id="UP001500167">
    <property type="component" value="Unassembled WGS sequence"/>
</dbReference>
<evidence type="ECO:0000256" key="1">
    <source>
        <dbReference type="ARBA" id="ARBA00022801"/>
    </source>
</evidence>
<keyword evidence="4" id="KW-1185">Reference proteome</keyword>
<dbReference type="SUPFAM" id="SSF55811">
    <property type="entry name" value="Nudix"/>
    <property type="match status" value="1"/>
</dbReference>
<name>A0ABP8AD96_9SPHI</name>
<gene>
    <name evidence="3" type="ORF">GCM10022218_38700</name>
</gene>
<dbReference type="InterPro" id="IPR000086">
    <property type="entry name" value="NUDIX_hydrolase_dom"/>
</dbReference>
<dbReference type="PROSITE" id="PS51462">
    <property type="entry name" value="NUDIX"/>
    <property type="match status" value="1"/>
</dbReference>
<sequence>MDNNIIDKVALIHISNKKILSTRSKSKDKLYFPGGKREHGETDLACLTREIHEELNVNIVENSVSFFGVFEAVADGREKDIVVQMSCYFAEFTGTLTACNEIEHFEWISFADKDRTSAVDRLILQKLYDLKLID</sequence>
<dbReference type="InterPro" id="IPR020084">
    <property type="entry name" value="NUDIX_hydrolase_CS"/>
</dbReference>
<dbReference type="EMBL" id="BAAAZK010000007">
    <property type="protein sequence ID" value="GAA4182074.1"/>
    <property type="molecule type" value="Genomic_DNA"/>
</dbReference>
<dbReference type="PROSITE" id="PS00893">
    <property type="entry name" value="NUDIX_BOX"/>
    <property type="match status" value="1"/>
</dbReference>
<dbReference type="Pfam" id="PF00293">
    <property type="entry name" value="NUDIX"/>
    <property type="match status" value="1"/>
</dbReference>
<reference evidence="4" key="1">
    <citation type="journal article" date="2019" name="Int. J. Syst. Evol. Microbiol.">
        <title>The Global Catalogue of Microorganisms (GCM) 10K type strain sequencing project: providing services to taxonomists for standard genome sequencing and annotation.</title>
        <authorList>
            <consortium name="The Broad Institute Genomics Platform"/>
            <consortium name="The Broad Institute Genome Sequencing Center for Infectious Disease"/>
            <person name="Wu L."/>
            <person name="Ma J."/>
        </authorList>
    </citation>
    <scope>NUCLEOTIDE SEQUENCE [LARGE SCALE GENOMIC DNA]</scope>
    <source>
        <strain evidence="4">JCM 16722</strain>
    </source>
</reference>
<dbReference type="RefSeq" id="WP_257091890.1">
    <property type="nucleotide sequence ID" value="NZ_BAAAZK010000007.1"/>
</dbReference>
<evidence type="ECO:0000313" key="3">
    <source>
        <dbReference type="EMBL" id="GAA4182074.1"/>
    </source>
</evidence>
<feature type="domain" description="Nudix hydrolase" evidence="2">
    <location>
        <begin position="1"/>
        <end position="129"/>
    </location>
</feature>
<comment type="caution">
    <text evidence="3">The sequence shown here is derived from an EMBL/GenBank/DDBJ whole genome shotgun (WGS) entry which is preliminary data.</text>
</comment>
<dbReference type="Gene3D" id="3.90.79.10">
    <property type="entry name" value="Nucleoside Triphosphate Pyrophosphohydrolase"/>
    <property type="match status" value="1"/>
</dbReference>
<dbReference type="InterPro" id="IPR015797">
    <property type="entry name" value="NUDIX_hydrolase-like_dom_sf"/>
</dbReference>